<organism evidence="8">
    <name type="scientific">freshwater metagenome</name>
    <dbReference type="NCBI Taxonomy" id="449393"/>
    <lineage>
        <taxon>unclassified sequences</taxon>
        <taxon>metagenomes</taxon>
        <taxon>ecological metagenomes</taxon>
    </lineage>
</organism>
<dbReference type="PANTHER" id="PTHR30269:SF0">
    <property type="entry name" value="MEMBRANE TRANSPORTER PROTEIN YFCA-RELATED"/>
    <property type="match status" value="1"/>
</dbReference>
<dbReference type="EMBL" id="CAFBOS010000028">
    <property type="protein sequence ID" value="CAB4985749.1"/>
    <property type="molecule type" value="Genomic_DNA"/>
</dbReference>
<evidence type="ECO:0000256" key="2">
    <source>
        <dbReference type="ARBA" id="ARBA00022448"/>
    </source>
</evidence>
<sequence>MDLSTTDHLLAALAAAGAGVINALAGGGSLLSFPTLVALGVPAVRSNITNTVALCPGYFGSAHAQRRELSGQRTRLRWLGLAAVAGGLCGSVLLVSTSEKLFRGVVPFLLFAASGVLLFQDQIKRRLPPRSVVHGDERPSYGSVVAIFAASVYGGYFGAGLGIVLLAMLGLLLDDVMPRLNALKQGLGLVANVVAALFFLMSGKVVWSLALVMAPASLLGGMIGGRLVGRINPLVLRAIVVICGLAGAVKLLLD</sequence>
<feature type="transmembrane region" description="Helical" evidence="7">
    <location>
        <begin position="101"/>
        <end position="119"/>
    </location>
</feature>
<keyword evidence="4 7" id="KW-0812">Transmembrane</keyword>
<dbReference type="EMBL" id="CAFABA010000133">
    <property type="protein sequence ID" value="CAB4835588.1"/>
    <property type="molecule type" value="Genomic_DNA"/>
</dbReference>
<evidence type="ECO:0000256" key="1">
    <source>
        <dbReference type="ARBA" id="ARBA00004651"/>
    </source>
</evidence>
<proteinExistence type="predicted"/>
<evidence type="ECO:0000313" key="11">
    <source>
        <dbReference type="EMBL" id="CAB4985749.1"/>
    </source>
</evidence>
<keyword evidence="6 7" id="KW-0472">Membrane</keyword>
<reference evidence="8" key="1">
    <citation type="submission" date="2020-05" db="EMBL/GenBank/DDBJ databases">
        <authorList>
            <person name="Chiriac C."/>
            <person name="Salcher M."/>
            <person name="Ghai R."/>
            <person name="Kavagutti S V."/>
        </authorList>
    </citation>
    <scope>NUCLEOTIDE SEQUENCE</scope>
</reference>
<feature type="transmembrane region" description="Helical" evidence="7">
    <location>
        <begin position="234"/>
        <end position="253"/>
    </location>
</feature>
<dbReference type="InterPro" id="IPR002781">
    <property type="entry name" value="TM_pro_TauE-like"/>
</dbReference>
<evidence type="ECO:0000313" key="8">
    <source>
        <dbReference type="EMBL" id="CAB4762560.1"/>
    </source>
</evidence>
<keyword evidence="3" id="KW-1003">Cell membrane</keyword>
<name>A0A6J6US46_9ZZZZ</name>
<dbReference type="Pfam" id="PF01925">
    <property type="entry name" value="TauE"/>
    <property type="match status" value="1"/>
</dbReference>
<feature type="transmembrane region" description="Helical" evidence="7">
    <location>
        <begin position="76"/>
        <end position="95"/>
    </location>
</feature>
<dbReference type="AlphaFoldDB" id="A0A6J6US46"/>
<dbReference type="InterPro" id="IPR052017">
    <property type="entry name" value="TSUP"/>
</dbReference>
<dbReference type="EMBL" id="CAEZYR010000115">
    <property type="protein sequence ID" value="CAB4762560.1"/>
    <property type="molecule type" value="Genomic_DNA"/>
</dbReference>
<evidence type="ECO:0000256" key="7">
    <source>
        <dbReference type="SAM" id="Phobius"/>
    </source>
</evidence>
<evidence type="ECO:0000256" key="4">
    <source>
        <dbReference type="ARBA" id="ARBA00022692"/>
    </source>
</evidence>
<evidence type="ECO:0000256" key="5">
    <source>
        <dbReference type="ARBA" id="ARBA00022989"/>
    </source>
</evidence>
<dbReference type="PANTHER" id="PTHR30269">
    <property type="entry name" value="TRANSMEMBRANE PROTEIN YFCA"/>
    <property type="match status" value="1"/>
</dbReference>
<feature type="transmembrane region" description="Helical" evidence="7">
    <location>
        <begin position="140"/>
        <end position="173"/>
    </location>
</feature>
<evidence type="ECO:0000256" key="3">
    <source>
        <dbReference type="ARBA" id="ARBA00022475"/>
    </source>
</evidence>
<protein>
    <submittedName>
        <fullName evidence="8">Unannotated protein</fullName>
    </submittedName>
</protein>
<keyword evidence="5 7" id="KW-1133">Transmembrane helix</keyword>
<comment type="subcellular location">
    <subcellularLocation>
        <location evidence="1">Cell membrane</location>
        <topology evidence="1">Multi-pass membrane protein</topology>
    </subcellularLocation>
</comment>
<feature type="transmembrane region" description="Helical" evidence="7">
    <location>
        <begin position="12"/>
        <end position="39"/>
    </location>
</feature>
<evidence type="ECO:0000313" key="10">
    <source>
        <dbReference type="EMBL" id="CAB4915693.1"/>
    </source>
</evidence>
<dbReference type="EMBL" id="CAFBMH010000069">
    <property type="protein sequence ID" value="CAB4915693.1"/>
    <property type="molecule type" value="Genomic_DNA"/>
</dbReference>
<keyword evidence="2" id="KW-0813">Transport</keyword>
<dbReference type="GO" id="GO:0005886">
    <property type="term" value="C:plasma membrane"/>
    <property type="evidence" value="ECO:0007669"/>
    <property type="project" value="UniProtKB-SubCell"/>
</dbReference>
<evidence type="ECO:0000256" key="6">
    <source>
        <dbReference type="ARBA" id="ARBA00023136"/>
    </source>
</evidence>
<evidence type="ECO:0000313" key="9">
    <source>
        <dbReference type="EMBL" id="CAB4835588.1"/>
    </source>
</evidence>
<accession>A0A6J6US46</accession>
<gene>
    <name evidence="8" type="ORF">UFOPK2754_02513</name>
    <name evidence="9" type="ORF">UFOPK3139_02528</name>
    <name evidence="10" type="ORF">UFOPK3543_01797</name>
    <name evidence="11" type="ORF">UFOPK3967_00670</name>
</gene>